<organism evidence="2 3">
    <name type="scientific">Falsiroseomonas oleicola</name>
    <dbReference type="NCBI Taxonomy" id="2801474"/>
    <lineage>
        <taxon>Bacteria</taxon>
        <taxon>Pseudomonadati</taxon>
        <taxon>Pseudomonadota</taxon>
        <taxon>Alphaproteobacteria</taxon>
        <taxon>Acetobacterales</taxon>
        <taxon>Roseomonadaceae</taxon>
        <taxon>Falsiroseomonas</taxon>
    </lineage>
</organism>
<feature type="domain" description="AB hydrolase-1" evidence="1">
    <location>
        <begin position="31"/>
        <end position="267"/>
    </location>
</feature>
<comment type="caution">
    <text evidence="2">The sequence shown here is derived from an EMBL/GenBank/DDBJ whole genome shotgun (WGS) entry which is preliminary data.</text>
</comment>
<accession>A0ABS6H497</accession>
<protein>
    <submittedName>
        <fullName evidence="2">Alpha/beta hydrolase</fullName>
    </submittedName>
</protein>
<sequence length="281" mass="30173">MSFTAPPRRLGTLDRPDCRIAYEVTGSGPPIVFAHGLGGCYLSWFQQVAYFAPRYTCVSFSHRGFFPSTAPAGGPDPRDYAGDLAALVDHLELGDIALVCQSMGGWTGVEYALARPGRLRALVLAATTGSLDPRQMREPARGRLEGWNRDSAAARAAMQAAHIHPAGGPAMAERQPAHHHLYAALDRLSAGLDKEALRARMTEMRRRPPADLAGGNCPVLFMPNGQDQVIPPFALEAMAPEIPGARVARIPDAAHSAYFETPAAFNALVEAFLIEVGHSPQ</sequence>
<evidence type="ECO:0000313" key="3">
    <source>
        <dbReference type="Proteomes" id="UP000689967"/>
    </source>
</evidence>
<dbReference type="InterPro" id="IPR050228">
    <property type="entry name" value="Carboxylesterase_BioH"/>
</dbReference>
<dbReference type="RefSeq" id="WP_216873947.1">
    <property type="nucleotide sequence ID" value="NZ_JAERQM010000002.1"/>
</dbReference>
<dbReference type="Proteomes" id="UP000689967">
    <property type="component" value="Unassembled WGS sequence"/>
</dbReference>
<dbReference type="PANTHER" id="PTHR43194">
    <property type="entry name" value="HYDROLASE ALPHA/BETA FOLD FAMILY"/>
    <property type="match status" value="1"/>
</dbReference>
<dbReference type="Pfam" id="PF12697">
    <property type="entry name" value="Abhydrolase_6"/>
    <property type="match status" value="1"/>
</dbReference>
<proteinExistence type="predicted"/>
<dbReference type="EMBL" id="JAERQM010000002">
    <property type="protein sequence ID" value="MBU8543498.1"/>
    <property type="molecule type" value="Genomic_DNA"/>
</dbReference>
<keyword evidence="3" id="KW-1185">Reference proteome</keyword>
<name>A0ABS6H497_9PROT</name>
<evidence type="ECO:0000259" key="1">
    <source>
        <dbReference type="Pfam" id="PF12697"/>
    </source>
</evidence>
<gene>
    <name evidence="2" type="ORF">JJQ90_07255</name>
</gene>
<reference evidence="2 3" key="1">
    <citation type="submission" date="2021-01" db="EMBL/GenBank/DDBJ databases">
        <title>Roseomonas sp. nov, a bacterium isolated from an oil production mixture in Yumen Oilfield.</title>
        <authorList>
            <person name="Wu D."/>
        </authorList>
    </citation>
    <scope>NUCLEOTIDE SEQUENCE [LARGE SCALE GENOMIC DNA]</scope>
    <source>
        <strain evidence="2 3">ROY-5-3</strain>
    </source>
</reference>
<dbReference type="InterPro" id="IPR000073">
    <property type="entry name" value="AB_hydrolase_1"/>
</dbReference>
<dbReference type="GO" id="GO:0016787">
    <property type="term" value="F:hydrolase activity"/>
    <property type="evidence" value="ECO:0007669"/>
    <property type="project" value="UniProtKB-KW"/>
</dbReference>
<dbReference type="PANTHER" id="PTHR43194:SF2">
    <property type="entry name" value="PEROXISOMAL MEMBRANE PROTEIN LPX1"/>
    <property type="match status" value="1"/>
</dbReference>
<evidence type="ECO:0000313" key="2">
    <source>
        <dbReference type="EMBL" id="MBU8543498.1"/>
    </source>
</evidence>
<keyword evidence="2" id="KW-0378">Hydrolase</keyword>